<dbReference type="EMBL" id="JAAAUQ010002592">
    <property type="protein sequence ID" value="KAF9122326.1"/>
    <property type="molecule type" value="Genomic_DNA"/>
</dbReference>
<accession>A0A9P5R5N7</accession>
<feature type="non-terminal residue" evidence="2">
    <location>
        <position position="81"/>
    </location>
</feature>
<dbReference type="OrthoDB" id="4920918at2759"/>
<sequence>MKYSVFVLTVALALATSAFAAPPAEVAAPPAEVVEGGDNQIAETCYHASSCSTHWSGLCEDYCGHRGFSHMTGSGCGWFSK</sequence>
<comment type="caution">
    <text evidence="2">The sequence shown here is derived from an EMBL/GenBank/DDBJ whole genome shotgun (WGS) entry which is preliminary data.</text>
</comment>
<organism evidence="2 3">
    <name type="scientific">Linnemannia schmuckeri</name>
    <dbReference type="NCBI Taxonomy" id="64567"/>
    <lineage>
        <taxon>Eukaryota</taxon>
        <taxon>Fungi</taxon>
        <taxon>Fungi incertae sedis</taxon>
        <taxon>Mucoromycota</taxon>
        <taxon>Mortierellomycotina</taxon>
        <taxon>Mortierellomycetes</taxon>
        <taxon>Mortierellales</taxon>
        <taxon>Mortierellaceae</taxon>
        <taxon>Linnemannia</taxon>
    </lineage>
</organism>
<protein>
    <submittedName>
        <fullName evidence="2">Uncharacterized protein</fullName>
    </submittedName>
</protein>
<evidence type="ECO:0000313" key="2">
    <source>
        <dbReference type="EMBL" id="KAF9122326.1"/>
    </source>
</evidence>
<dbReference type="AlphaFoldDB" id="A0A9P5R5N7"/>
<keyword evidence="1" id="KW-0732">Signal</keyword>
<name>A0A9P5R5N7_9FUNG</name>
<keyword evidence="3" id="KW-1185">Reference proteome</keyword>
<evidence type="ECO:0000256" key="1">
    <source>
        <dbReference type="SAM" id="SignalP"/>
    </source>
</evidence>
<proteinExistence type="predicted"/>
<dbReference type="Proteomes" id="UP000748756">
    <property type="component" value="Unassembled WGS sequence"/>
</dbReference>
<feature type="signal peptide" evidence="1">
    <location>
        <begin position="1"/>
        <end position="20"/>
    </location>
</feature>
<evidence type="ECO:0000313" key="3">
    <source>
        <dbReference type="Proteomes" id="UP000748756"/>
    </source>
</evidence>
<feature type="chain" id="PRO_5040302664" evidence="1">
    <location>
        <begin position="21"/>
        <end position="81"/>
    </location>
</feature>
<gene>
    <name evidence="2" type="ORF">BG015_005580</name>
</gene>
<reference evidence="2" key="1">
    <citation type="journal article" date="2020" name="Fungal Divers.">
        <title>Resolving the Mortierellaceae phylogeny through synthesis of multi-gene phylogenetics and phylogenomics.</title>
        <authorList>
            <person name="Vandepol N."/>
            <person name="Liber J."/>
            <person name="Desiro A."/>
            <person name="Na H."/>
            <person name="Kennedy M."/>
            <person name="Barry K."/>
            <person name="Grigoriev I.V."/>
            <person name="Miller A.N."/>
            <person name="O'Donnell K."/>
            <person name="Stajich J.E."/>
            <person name="Bonito G."/>
        </authorList>
    </citation>
    <scope>NUCLEOTIDE SEQUENCE</scope>
    <source>
        <strain evidence="2">NRRL 6426</strain>
    </source>
</reference>